<keyword evidence="2" id="KW-1185">Reference proteome</keyword>
<accession>A0A1D2NBT9</accession>
<comment type="caution">
    <text evidence="1">The sequence shown here is derived from an EMBL/GenBank/DDBJ whole genome shotgun (WGS) entry which is preliminary data.</text>
</comment>
<sequence>MYNANPIEDLGIVLPVAGIARGCSQINWGKYSKCADGEVCSKDIVFYELTISNKTTVVSEIVKRSCEKYNPDQGVLNDCVWKKGVSPPFPGIRCMCNDMYQVTPHTSDIV</sequence>
<dbReference type="Proteomes" id="UP000094527">
    <property type="component" value="Unassembled WGS sequence"/>
</dbReference>
<evidence type="ECO:0000313" key="1">
    <source>
        <dbReference type="EMBL" id="ODN02724.1"/>
    </source>
</evidence>
<organism evidence="1 2">
    <name type="scientific">Orchesella cincta</name>
    <name type="common">Springtail</name>
    <name type="synonym">Podura cincta</name>
    <dbReference type="NCBI Taxonomy" id="48709"/>
    <lineage>
        <taxon>Eukaryota</taxon>
        <taxon>Metazoa</taxon>
        <taxon>Ecdysozoa</taxon>
        <taxon>Arthropoda</taxon>
        <taxon>Hexapoda</taxon>
        <taxon>Collembola</taxon>
        <taxon>Entomobryomorpha</taxon>
        <taxon>Entomobryoidea</taxon>
        <taxon>Orchesellidae</taxon>
        <taxon>Orchesellinae</taxon>
        <taxon>Orchesella</taxon>
    </lineage>
</organism>
<dbReference type="AlphaFoldDB" id="A0A1D2NBT9"/>
<dbReference type="EMBL" id="LJIJ01000097">
    <property type="protein sequence ID" value="ODN02724.1"/>
    <property type="molecule type" value="Genomic_DNA"/>
</dbReference>
<name>A0A1D2NBT9_ORCCI</name>
<proteinExistence type="predicted"/>
<evidence type="ECO:0000313" key="2">
    <source>
        <dbReference type="Proteomes" id="UP000094527"/>
    </source>
</evidence>
<protein>
    <submittedName>
        <fullName evidence="1">Uncharacterized protein</fullName>
    </submittedName>
</protein>
<reference evidence="1 2" key="1">
    <citation type="journal article" date="2016" name="Genome Biol. Evol.">
        <title>Gene Family Evolution Reflects Adaptation to Soil Environmental Stressors in the Genome of the Collembolan Orchesella cincta.</title>
        <authorList>
            <person name="Faddeeva-Vakhrusheva A."/>
            <person name="Derks M.F."/>
            <person name="Anvar S.Y."/>
            <person name="Agamennone V."/>
            <person name="Suring W."/>
            <person name="Smit S."/>
            <person name="van Straalen N.M."/>
            <person name="Roelofs D."/>
        </authorList>
    </citation>
    <scope>NUCLEOTIDE SEQUENCE [LARGE SCALE GENOMIC DNA]</scope>
    <source>
        <tissue evidence="1">Mixed pool</tissue>
    </source>
</reference>
<gene>
    <name evidence="1" type="ORF">Ocin01_03949</name>
</gene>